<dbReference type="SUPFAM" id="SSF56281">
    <property type="entry name" value="Metallo-hydrolase/oxidoreductase"/>
    <property type="match status" value="1"/>
</dbReference>
<dbReference type="PANTHER" id="PTHR42978:SF7">
    <property type="entry name" value="METALLO-HYDROLASE RV2300C-RELATED"/>
    <property type="match status" value="1"/>
</dbReference>
<evidence type="ECO:0000313" key="8">
    <source>
        <dbReference type="Proteomes" id="UP001501598"/>
    </source>
</evidence>
<dbReference type="PANTHER" id="PTHR42978">
    <property type="entry name" value="QUORUM-QUENCHING LACTONASE YTNP-RELATED-RELATED"/>
    <property type="match status" value="1"/>
</dbReference>
<comment type="caution">
    <text evidence="7">The sequence shown here is derived from an EMBL/GenBank/DDBJ whole genome shotgun (WGS) entry which is preliminary data.</text>
</comment>
<evidence type="ECO:0000256" key="5">
    <source>
        <dbReference type="ARBA" id="ARBA00022833"/>
    </source>
</evidence>
<accession>A0ABP8S035</accession>
<keyword evidence="8" id="KW-1185">Reference proteome</keyword>
<dbReference type="Gene3D" id="3.60.15.10">
    <property type="entry name" value="Ribonuclease Z/Hydroxyacylglutathione hydrolase-like"/>
    <property type="match status" value="1"/>
</dbReference>
<evidence type="ECO:0000259" key="6">
    <source>
        <dbReference type="SMART" id="SM00849"/>
    </source>
</evidence>
<feature type="domain" description="Metallo-beta-lactamase" evidence="6">
    <location>
        <begin position="30"/>
        <end position="231"/>
    </location>
</feature>
<sequence length="263" mass="28914">MRYGTRTARRSESYLNFHVYGEADASFEMDYFFWVLRGPREVVLVDCGFDSVVGERRGRTTLIDPLEALAHLGIAPADVGRTVVSHAHYDHIGNLHRFPDAEIVIARREYEFWAGPMAERLQFSHSTERAELDHLGAVAAQGRLTLVEKTLDLLPGVELTVVGGHTPGQMVVQVAVGSETVVLAADALHFYEELERDRPFFVVSDLVEMYRGLDLLNEMGTGPGRSLVAGHDAAVRSRFGGRVDGLPAGVDDLVVRITEGVAA</sequence>
<evidence type="ECO:0000256" key="3">
    <source>
        <dbReference type="ARBA" id="ARBA00022723"/>
    </source>
</evidence>
<dbReference type="Pfam" id="PF00753">
    <property type="entry name" value="Lactamase_B"/>
    <property type="match status" value="1"/>
</dbReference>
<comment type="cofactor">
    <cofactor evidence="1">
        <name>Zn(2+)</name>
        <dbReference type="ChEBI" id="CHEBI:29105"/>
    </cofactor>
</comment>
<protein>
    <recommendedName>
        <fullName evidence="6">Metallo-beta-lactamase domain-containing protein</fullName>
    </recommendedName>
</protein>
<evidence type="ECO:0000256" key="4">
    <source>
        <dbReference type="ARBA" id="ARBA00022801"/>
    </source>
</evidence>
<evidence type="ECO:0000256" key="2">
    <source>
        <dbReference type="ARBA" id="ARBA00007749"/>
    </source>
</evidence>
<proteinExistence type="inferred from homology"/>
<dbReference type="EMBL" id="BAABGT010000097">
    <property type="protein sequence ID" value="GAA4556471.1"/>
    <property type="molecule type" value="Genomic_DNA"/>
</dbReference>
<reference evidence="8" key="1">
    <citation type="journal article" date="2019" name="Int. J. Syst. Evol. Microbiol.">
        <title>The Global Catalogue of Microorganisms (GCM) 10K type strain sequencing project: providing services to taxonomists for standard genome sequencing and annotation.</title>
        <authorList>
            <consortium name="The Broad Institute Genomics Platform"/>
            <consortium name="The Broad Institute Genome Sequencing Center for Infectious Disease"/>
            <person name="Wu L."/>
            <person name="Ma J."/>
        </authorList>
    </citation>
    <scope>NUCLEOTIDE SEQUENCE [LARGE SCALE GENOMIC DNA]</scope>
    <source>
        <strain evidence="8">JCM 17906</strain>
    </source>
</reference>
<dbReference type="Proteomes" id="UP001501598">
    <property type="component" value="Unassembled WGS sequence"/>
</dbReference>
<keyword evidence="3" id="KW-0479">Metal-binding</keyword>
<name>A0ABP8S035_9PSEU</name>
<dbReference type="InterPro" id="IPR051013">
    <property type="entry name" value="MBL_superfamily_lactonases"/>
</dbReference>
<comment type="similarity">
    <text evidence="2">Belongs to the metallo-beta-lactamase superfamily.</text>
</comment>
<dbReference type="CDD" id="cd07729">
    <property type="entry name" value="AHL_lactonase_MBL-fold"/>
    <property type="match status" value="1"/>
</dbReference>
<evidence type="ECO:0000256" key="1">
    <source>
        <dbReference type="ARBA" id="ARBA00001947"/>
    </source>
</evidence>
<evidence type="ECO:0000313" key="7">
    <source>
        <dbReference type="EMBL" id="GAA4556471.1"/>
    </source>
</evidence>
<keyword evidence="5" id="KW-0862">Zinc</keyword>
<dbReference type="InterPro" id="IPR001279">
    <property type="entry name" value="Metallo-B-lactamas"/>
</dbReference>
<gene>
    <name evidence="7" type="ORF">GCM10023175_58780</name>
</gene>
<organism evidence="7 8">
    <name type="scientific">Pseudonocardia xishanensis</name>
    <dbReference type="NCBI Taxonomy" id="630995"/>
    <lineage>
        <taxon>Bacteria</taxon>
        <taxon>Bacillati</taxon>
        <taxon>Actinomycetota</taxon>
        <taxon>Actinomycetes</taxon>
        <taxon>Pseudonocardiales</taxon>
        <taxon>Pseudonocardiaceae</taxon>
        <taxon>Pseudonocardia</taxon>
    </lineage>
</organism>
<keyword evidence="4" id="KW-0378">Hydrolase</keyword>
<dbReference type="InterPro" id="IPR036866">
    <property type="entry name" value="RibonucZ/Hydroxyglut_hydro"/>
</dbReference>
<dbReference type="SMART" id="SM00849">
    <property type="entry name" value="Lactamase_B"/>
    <property type="match status" value="1"/>
</dbReference>